<keyword evidence="2" id="KW-1185">Reference proteome</keyword>
<evidence type="ECO:0000313" key="2">
    <source>
        <dbReference type="Proteomes" id="UP001164726"/>
    </source>
</evidence>
<proteinExistence type="predicted"/>
<dbReference type="EMBL" id="CP106877">
    <property type="protein sequence ID" value="WAA12786.1"/>
    <property type="molecule type" value="Genomic_DNA"/>
</dbReference>
<reference evidence="1" key="1">
    <citation type="submission" date="2022-09" db="EMBL/GenBank/DDBJ databases">
        <title>Complete Genomes of Fervidibacillus albus and Fervidibacillus halotolerans isolated from tidal flat sediments.</title>
        <authorList>
            <person name="Kwon K.K."/>
            <person name="Yang S.-H."/>
            <person name="Park M.J."/>
            <person name="Oh H.-M."/>
        </authorList>
    </citation>
    <scope>NUCLEOTIDE SEQUENCE</scope>
    <source>
        <strain evidence="1">MEBiC13594</strain>
    </source>
</reference>
<dbReference type="RefSeq" id="WP_275420918.1">
    <property type="nucleotide sequence ID" value="NZ_CP106877.1"/>
</dbReference>
<protein>
    <submittedName>
        <fullName evidence="1">Uncharacterized protein</fullName>
    </submittedName>
</protein>
<gene>
    <name evidence="1" type="ORF">OE105_01175</name>
</gene>
<name>A0A9E8M073_9BACI</name>
<dbReference type="KEGG" id="fhl:OE105_01175"/>
<evidence type="ECO:0000313" key="1">
    <source>
        <dbReference type="EMBL" id="WAA12786.1"/>
    </source>
</evidence>
<dbReference type="Proteomes" id="UP001164726">
    <property type="component" value="Chromosome"/>
</dbReference>
<organism evidence="1 2">
    <name type="scientific">Fervidibacillus halotolerans</name>
    <dbReference type="NCBI Taxonomy" id="2980027"/>
    <lineage>
        <taxon>Bacteria</taxon>
        <taxon>Bacillati</taxon>
        <taxon>Bacillota</taxon>
        <taxon>Bacilli</taxon>
        <taxon>Bacillales</taxon>
        <taxon>Bacillaceae</taxon>
        <taxon>Fervidibacillus</taxon>
    </lineage>
</organism>
<sequence>MDLDKLDRMIKNEENWDEFIEFLNSINEDDLKIIGKYDLYKISFYAWYVLAEWGRLSPKLEKCLDRAEHILIDSFKIATEKYSNDEAYLWFYGYLISVFPEHFLSIYSDYLKAENAGKQMINVASSMKYPLATIFNERVLEKDILKSGKEDLENIFDKNTEVYDYFITMIELIESENKK</sequence>
<accession>A0A9E8M073</accession>
<dbReference type="AlphaFoldDB" id="A0A9E8M073"/>